<evidence type="ECO:0000313" key="1">
    <source>
        <dbReference type="EMBL" id="GAG78644.1"/>
    </source>
</evidence>
<gene>
    <name evidence="1" type="ORF">S01H4_33313</name>
</gene>
<dbReference type="EMBL" id="BART01017515">
    <property type="protein sequence ID" value="GAG78644.1"/>
    <property type="molecule type" value="Genomic_DNA"/>
</dbReference>
<reference evidence="1" key="1">
    <citation type="journal article" date="2014" name="Front. Microbiol.">
        <title>High frequency of phylogenetically diverse reductive dehalogenase-homologous genes in deep subseafloor sedimentary metagenomes.</title>
        <authorList>
            <person name="Kawai M."/>
            <person name="Futagami T."/>
            <person name="Toyoda A."/>
            <person name="Takaki Y."/>
            <person name="Nishi S."/>
            <person name="Hori S."/>
            <person name="Arai W."/>
            <person name="Tsubouchi T."/>
            <person name="Morono Y."/>
            <person name="Uchiyama I."/>
            <person name="Ito T."/>
            <person name="Fujiyama A."/>
            <person name="Inagaki F."/>
            <person name="Takami H."/>
        </authorList>
    </citation>
    <scope>NUCLEOTIDE SEQUENCE</scope>
    <source>
        <strain evidence="1">Expedition CK06-06</strain>
    </source>
</reference>
<sequence length="69" mass="7584">MDSIRENGLATAIKEIAIEEGLKEISLENLSPSERDEIYIGGDIEKSGRDMVAKLKVGDPSYGKVISRF</sequence>
<accession>X1AA64</accession>
<protein>
    <submittedName>
        <fullName evidence="1">Uncharacterized protein</fullName>
    </submittedName>
</protein>
<comment type="caution">
    <text evidence="1">The sequence shown here is derived from an EMBL/GenBank/DDBJ whole genome shotgun (WGS) entry which is preliminary data.</text>
</comment>
<name>X1AA64_9ZZZZ</name>
<proteinExistence type="predicted"/>
<dbReference type="AlphaFoldDB" id="X1AA64"/>
<organism evidence="1">
    <name type="scientific">marine sediment metagenome</name>
    <dbReference type="NCBI Taxonomy" id="412755"/>
    <lineage>
        <taxon>unclassified sequences</taxon>
        <taxon>metagenomes</taxon>
        <taxon>ecological metagenomes</taxon>
    </lineage>
</organism>